<evidence type="ECO:0000259" key="3">
    <source>
        <dbReference type="Pfam" id="PF01248"/>
    </source>
</evidence>
<protein>
    <submittedName>
        <fullName evidence="4">50S ribosomal protein L30e</fullName>
    </submittedName>
</protein>
<evidence type="ECO:0000313" key="4">
    <source>
        <dbReference type="EMBL" id="RSN74714.1"/>
    </source>
</evidence>
<organism evidence="4 6">
    <name type="scientific">Candidatus Methanodesulfokora washburnensis</name>
    <dbReference type="NCBI Taxonomy" id="2478471"/>
    <lineage>
        <taxon>Archaea</taxon>
        <taxon>Thermoproteota</taxon>
        <taxon>Candidatus Korarchaeia</taxon>
        <taxon>Candidatus Korarchaeia incertae sedis</taxon>
        <taxon>Candidatus Methanodesulfokora</taxon>
    </lineage>
</organism>
<dbReference type="AlphaFoldDB" id="A0A3R9X3X4"/>
<dbReference type="GO" id="GO:0003723">
    <property type="term" value="F:RNA binding"/>
    <property type="evidence" value="ECO:0007669"/>
    <property type="project" value="InterPro"/>
</dbReference>
<keyword evidence="6" id="KW-1185">Reference proteome</keyword>
<dbReference type="EMBL" id="RCOS01000087">
    <property type="protein sequence ID" value="RSN74714.1"/>
    <property type="molecule type" value="Genomic_DNA"/>
</dbReference>
<dbReference type="Proteomes" id="UP000277582">
    <property type="component" value="Unassembled WGS sequence"/>
</dbReference>
<evidence type="ECO:0000256" key="1">
    <source>
        <dbReference type="ARBA" id="ARBA00022980"/>
    </source>
</evidence>
<dbReference type="GO" id="GO:1990904">
    <property type="term" value="C:ribonucleoprotein complex"/>
    <property type="evidence" value="ECO:0007669"/>
    <property type="project" value="UniProtKB-KW"/>
</dbReference>
<dbReference type="EMBL" id="RXII01000074">
    <property type="protein sequence ID" value="RZN61446.1"/>
    <property type="molecule type" value="Genomic_DNA"/>
</dbReference>
<evidence type="ECO:0000313" key="7">
    <source>
        <dbReference type="Proteomes" id="UP000316217"/>
    </source>
</evidence>
<dbReference type="InterPro" id="IPR029064">
    <property type="entry name" value="Ribosomal_eL30-like_sf"/>
</dbReference>
<feature type="domain" description="Ribosomal protein eL8/eL30/eS12/Gadd45" evidence="3">
    <location>
        <begin position="2"/>
        <end position="94"/>
    </location>
</feature>
<keyword evidence="1 4" id="KW-0689">Ribosomal protein</keyword>
<dbReference type="SUPFAM" id="SSF55315">
    <property type="entry name" value="L30e-like"/>
    <property type="match status" value="1"/>
</dbReference>
<dbReference type="PANTHER" id="PTHR11449">
    <property type="entry name" value="RIBOSOMAL PROTEIN L30"/>
    <property type="match status" value="1"/>
</dbReference>
<name>A0A3R9X3X4_9CREN</name>
<comment type="caution">
    <text evidence="4">The sequence shown here is derived from an EMBL/GenBank/DDBJ whole genome shotgun (WGS) entry which is preliminary data.</text>
</comment>
<dbReference type="Pfam" id="PF01248">
    <property type="entry name" value="Ribosomal_L7Ae"/>
    <property type="match status" value="1"/>
</dbReference>
<evidence type="ECO:0000313" key="5">
    <source>
        <dbReference type="EMBL" id="RZN61446.1"/>
    </source>
</evidence>
<dbReference type="GO" id="GO:0005840">
    <property type="term" value="C:ribosome"/>
    <property type="evidence" value="ECO:0007669"/>
    <property type="project" value="UniProtKB-KW"/>
</dbReference>
<gene>
    <name evidence="4" type="ORF">D6D85_07630</name>
    <name evidence="5" type="ORF">EF810_04905</name>
</gene>
<evidence type="ECO:0000256" key="2">
    <source>
        <dbReference type="ARBA" id="ARBA00023274"/>
    </source>
</evidence>
<reference evidence="5 7" key="2">
    <citation type="journal article" date="2019" name="Nat. Microbiol.">
        <title>Wide diversity of methane and short-chain alkane metabolisms in uncultured archaea.</title>
        <authorList>
            <person name="Borrel G."/>
            <person name="Adam P.S."/>
            <person name="McKay L.J."/>
            <person name="Chen L.X."/>
            <person name="Sierra-Garcia I.N."/>
            <person name="Sieber C.M."/>
            <person name="Letourneur Q."/>
            <person name="Ghozlane A."/>
            <person name="Andersen G.L."/>
            <person name="Li W.J."/>
            <person name="Hallam S.J."/>
            <person name="Muyzer G."/>
            <person name="de Oliveira V.M."/>
            <person name="Inskeep W.P."/>
            <person name="Banfield J.F."/>
            <person name="Gribaldo S."/>
        </authorList>
    </citation>
    <scope>NUCLEOTIDE SEQUENCE [LARGE SCALE GENOMIC DNA]</scope>
    <source>
        <strain evidence="5">NM4</strain>
    </source>
</reference>
<keyword evidence="2" id="KW-0687">Ribonucleoprotein</keyword>
<reference evidence="4 6" key="1">
    <citation type="submission" date="2018-10" db="EMBL/GenBank/DDBJ databases">
        <title>Co-occurring genomic capacity for anaerobic methane metabolism and dissimilatory sulfite reduction discovered in the Korarchaeota.</title>
        <authorList>
            <person name="Mckay L.J."/>
            <person name="Dlakic M."/>
            <person name="Fields M.W."/>
            <person name="Delmont T.O."/>
            <person name="Eren A.M."/>
            <person name="Jay Z.J."/>
            <person name="Klingelsmith K.B."/>
            <person name="Rusch D.B."/>
            <person name="Inskeep W.P."/>
        </authorList>
    </citation>
    <scope>NUCLEOTIDE SEQUENCE [LARGE SCALE GENOMIC DNA]</scope>
    <source>
        <strain evidence="4 6">MDKW</strain>
    </source>
</reference>
<dbReference type="NCBIfam" id="NF002172">
    <property type="entry name" value="PRK01018.1"/>
    <property type="match status" value="1"/>
</dbReference>
<dbReference type="InterPro" id="IPR039109">
    <property type="entry name" value="Ribosomal_eL30-like"/>
</dbReference>
<dbReference type="Proteomes" id="UP000316217">
    <property type="component" value="Unassembled WGS sequence"/>
</dbReference>
<dbReference type="InterPro" id="IPR004038">
    <property type="entry name" value="Ribosomal_eL8/eL30/eS12/Gad45"/>
</dbReference>
<proteinExistence type="predicted"/>
<evidence type="ECO:0000313" key="6">
    <source>
        <dbReference type="Proteomes" id="UP000277582"/>
    </source>
</evidence>
<accession>A0A3R9X3X4</accession>
<dbReference type="OrthoDB" id="10759at2157"/>
<dbReference type="Gene3D" id="3.30.1330.30">
    <property type="match status" value="1"/>
</dbReference>
<sequence>MEDEVRLAYSSGKVIIGYRKAVKYLKTGKEKPKAIVIAENMPSHMRDMILYLAKMSNVPVIKYPGKSIDLGRAVRKPFFVSTIVIIDPGESRILELAEQKEGS</sequence>
<dbReference type="RefSeq" id="WP_125671419.1">
    <property type="nucleotide sequence ID" value="NZ_RCOS01000087.1"/>
</dbReference>